<dbReference type="PANTHER" id="PTHR21579:SF20">
    <property type="entry name" value="PROTEIN TINCAR"/>
    <property type="match status" value="1"/>
</dbReference>
<organism evidence="3 4">
    <name type="scientific">Oedothorax gibbosus</name>
    <dbReference type="NCBI Taxonomy" id="931172"/>
    <lineage>
        <taxon>Eukaryota</taxon>
        <taxon>Metazoa</taxon>
        <taxon>Ecdysozoa</taxon>
        <taxon>Arthropoda</taxon>
        <taxon>Chelicerata</taxon>
        <taxon>Arachnida</taxon>
        <taxon>Araneae</taxon>
        <taxon>Araneomorphae</taxon>
        <taxon>Entelegynae</taxon>
        <taxon>Araneoidea</taxon>
        <taxon>Linyphiidae</taxon>
        <taxon>Erigoninae</taxon>
        <taxon>Oedothorax</taxon>
    </lineage>
</organism>
<feature type="transmembrane region" description="Helical" evidence="2">
    <location>
        <begin position="30"/>
        <end position="51"/>
    </location>
</feature>
<gene>
    <name evidence="3" type="ORF">JTE90_003613</name>
</gene>
<feature type="transmembrane region" description="Helical" evidence="2">
    <location>
        <begin position="303"/>
        <end position="327"/>
    </location>
</feature>
<dbReference type="InterPro" id="IPR053291">
    <property type="entry name" value="Ommatidial_diff-associated"/>
</dbReference>
<comment type="caution">
    <text evidence="3">The sequence shown here is derived from an EMBL/GenBank/DDBJ whole genome shotgun (WGS) entry which is preliminary data.</text>
</comment>
<name>A0AAV6VDC1_9ARAC</name>
<reference evidence="3 4" key="1">
    <citation type="journal article" date="2022" name="Nat. Ecol. Evol.">
        <title>A masculinizing supergene underlies an exaggerated male reproductive morph in a spider.</title>
        <authorList>
            <person name="Hendrickx F."/>
            <person name="De Corte Z."/>
            <person name="Sonet G."/>
            <person name="Van Belleghem S.M."/>
            <person name="Kostlbacher S."/>
            <person name="Vangestel C."/>
        </authorList>
    </citation>
    <scope>NUCLEOTIDE SEQUENCE [LARGE SCALE GENOMIC DNA]</scope>
    <source>
        <strain evidence="3">W744_W776</strain>
    </source>
</reference>
<feature type="compositionally biased region" description="Basic residues" evidence="1">
    <location>
        <begin position="522"/>
        <end position="538"/>
    </location>
</feature>
<evidence type="ECO:0000313" key="4">
    <source>
        <dbReference type="Proteomes" id="UP000827092"/>
    </source>
</evidence>
<feature type="transmembrane region" description="Helical" evidence="2">
    <location>
        <begin position="71"/>
        <end position="92"/>
    </location>
</feature>
<feature type="region of interest" description="Disordered" evidence="1">
    <location>
        <begin position="600"/>
        <end position="677"/>
    </location>
</feature>
<proteinExistence type="predicted"/>
<evidence type="ECO:0000313" key="3">
    <source>
        <dbReference type="EMBL" id="KAG8194012.1"/>
    </source>
</evidence>
<dbReference type="AlphaFoldDB" id="A0AAV6VDC1"/>
<keyword evidence="2" id="KW-1133">Transmembrane helix</keyword>
<keyword evidence="2" id="KW-0812">Transmembrane</keyword>
<keyword evidence="2" id="KW-0472">Membrane</keyword>
<dbReference type="EMBL" id="JAFNEN010000111">
    <property type="protein sequence ID" value="KAG8194012.1"/>
    <property type="molecule type" value="Genomic_DNA"/>
</dbReference>
<feature type="transmembrane region" description="Helical" evidence="2">
    <location>
        <begin position="352"/>
        <end position="377"/>
    </location>
</feature>
<protein>
    <recommendedName>
        <fullName evidence="5">Protein tincar</fullName>
    </recommendedName>
</protein>
<feature type="compositionally biased region" description="Low complexity" evidence="1">
    <location>
        <begin position="642"/>
        <end position="671"/>
    </location>
</feature>
<feature type="region of interest" description="Disordered" evidence="1">
    <location>
        <begin position="483"/>
        <end position="538"/>
    </location>
</feature>
<evidence type="ECO:0000256" key="1">
    <source>
        <dbReference type="SAM" id="MobiDB-lite"/>
    </source>
</evidence>
<feature type="region of interest" description="Disordered" evidence="1">
    <location>
        <begin position="757"/>
        <end position="781"/>
    </location>
</feature>
<evidence type="ECO:0008006" key="5">
    <source>
        <dbReference type="Google" id="ProtNLM"/>
    </source>
</evidence>
<feature type="compositionally biased region" description="Low complexity" evidence="1">
    <location>
        <begin position="764"/>
        <end position="781"/>
    </location>
</feature>
<keyword evidence="4" id="KW-1185">Reference proteome</keyword>
<feature type="transmembrane region" description="Helical" evidence="2">
    <location>
        <begin position="260"/>
        <end position="283"/>
    </location>
</feature>
<dbReference type="Proteomes" id="UP000827092">
    <property type="component" value="Unassembled WGS sequence"/>
</dbReference>
<dbReference type="PANTHER" id="PTHR21579">
    <property type="entry name" value="PROTEIN TINCAR"/>
    <property type="match status" value="1"/>
</dbReference>
<feature type="compositionally biased region" description="Polar residues" evidence="1">
    <location>
        <begin position="618"/>
        <end position="634"/>
    </location>
</feature>
<accession>A0AAV6VDC1</accession>
<evidence type="ECO:0000256" key="2">
    <source>
        <dbReference type="SAM" id="Phobius"/>
    </source>
</evidence>
<feature type="transmembrane region" description="Helical" evidence="2">
    <location>
        <begin position="389"/>
        <end position="412"/>
    </location>
</feature>
<sequence length="781" mass="87680">MVPPSASTRLLKGPPDGTCQRPTVNSQGSVWYCLFALSLQIYIIATSIQRFTRYVSLPWPPNGQPYFELNAYVAFIGVAVVLMPFFVILAMMKVGNYANDGRKVGIDQEPSMVVYQNLRKKRYCRWLRSLWKHGGPLAPLIHLAAAMCLLLPKLLVEAQLIKHGFLTKGAVWRTDLDFMIAHKDRLVSLRFIQTLNTTEVWGQQMDDSPRPYLRPEIQIEEQATVSTELINYAIALLVYAIRYPAVYWNANRCYGFVFSCYMLLTAAQQLLAFAGFTILYKVHVCGSRDVLLRFSTLFLNVRLTVLAFFVYSLLLTASSTVLYYYGLQKFKEWTDSRMQCQLIRWKKDSRRLWGVAPHLSAFAFLLCIAICAAPLMYDFTLVYCGSLDGMVLAGITGTVVHLFMWIVLWLMLTIKHKWAFVVPGGDSHFNGFNKSQEAPLLVIDNGQTYQVRERESRKAILNVVQKTMAASIPKISPAEDDEIYWLKPKPPPKDSSRTWNKKKSPGPKVIFQDSVGSTASAKRNRSLKKSPKATGGRFKKQNVKFEELSDSDDGDYATLRDMAVVREEVEEGLLAKRLHSREGHETILRDYENIPSMFTKPDAPEEPVSHLRVPVSVHRQTSNVSSRRTDSGVSSRCEPEDISPIGSISESSTSPEKGTSESSSGVHSSASMGNNKRCSSMENVELISLAKPPWKSMSLQRGMAPPPVAPPATALHRKRIVEGATVDSFGRNTSVRLTSFTDHQDFPPSPLQYAVKTHQRRDSANYSLASSAESESSVQHT</sequence>